<dbReference type="RefSeq" id="WP_074917597.1">
    <property type="nucleotide sequence ID" value="NZ_CBCRUM010000010.1"/>
</dbReference>
<dbReference type="SUPFAM" id="SSF88723">
    <property type="entry name" value="PIN domain-like"/>
    <property type="match status" value="1"/>
</dbReference>
<accession>A0A1I4TN82</accession>
<dbReference type="EMBL" id="FOUT01000002">
    <property type="protein sequence ID" value="SFM78007.1"/>
    <property type="molecule type" value="Genomic_DNA"/>
</dbReference>
<protein>
    <submittedName>
        <fullName evidence="1">Predicted nucleic acid-binding protein, contains PIN domain</fullName>
    </submittedName>
</protein>
<reference evidence="2" key="1">
    <citation type="submission" date="2016-10" db="EMBL/GenBank/DDBJ databases">
        <authorList>
            <person name="Varghese N."/>
            <person name="Submissions S."/>
        </authorList>
    </citation>
    <scope>NUCLEOTIDE SEQUENCE [LARGE SCALE GENOMIC DNA]</scope>
    <source>
        <strain evidence="2">DSM 4002</strain>
    </source>
</reference>
<dbReference type="InterPro" id="IPR021799">
    <property type="entry name" value="PIN-like_prokaryotic"/>
</dbReference>
<keyword evidence="2" id="KW-1185">Reference proteome</keyword>
<dbReference type="Proteomes" id="UP000182961">
    <property type="component" value="Unassembled WGS sequence"/>
</dbReference>
<dbReference type="AlphaFoldDB" id="A0A1I4TN82"/>
<sequence length="183" mass="20827">MGKKTNIGPRILLDCDVIIHFTKAGHQLLLPKIFPNRFVILDKVKDELNKRKKSIVALDNFIEWSMIEVLPFPVDKAILIEYARLKATMGDGEAACMAVAKHTKDYIASSNLKDIKSYCDYFGIVYLTTMDILLEAYYKGVLSEKECDAFIQEVKAKDSKLIAGIDTIKQYEESIKNNRSKQE</sequence>
<gene>
    <name evidence="1" type="ORF">SAMN05444143_102191</name>
</gene>
<name>A0A1I4TN82_9FLAO</name>
<proteinExistence type="predicted"/>
<evidence type="ECO:0000313" key="1">
    <source>
        <dbReference type="EMBL" id="SFM78007.1"/>
    </source>
</evidence>
<dbReference type="eggNOG" id="COG2405">
    <property type="taxonomic scope" value="Bacteria"/>
</dbReference>
<dbReference type="Pfam" id="PF11848">
    <property type="entry name" value="DUF3368"/>
    <property type="match status" value="1"/>
</dbReference>
<evidence type="ECO:0000313" key="2">
    <source>
        <dbReference type="Proteomes" id="UP000182961"/>
    </source>
</evidence>
<dbReference type="InterPro" id="IPR029060">
    <property type="entry name" value="PIN-like_dom_sf"/>
</dbReference>
<organism evidence="1 2">
    <name type="scientific">Flavobacterium succinicans</name>
    <dbReference type="NCBI Taxonomy" id="29536"/>
    <lineage>
        <taxon>Bacteria</taxon>
        <taxon>Pseudomonadati</taxon>
        <taxon>Bacteroidota</taxon>
        <taxon>Flavobacteriia</taxon>
        <taxon>Flavobacteriales</taxon>
        <taxon>Flavobacteriaceae</taxon>
        <taxon>Flavobacterium</taxon>
    </lineage>
</organism>